<dbReference type="AlphaFoldDB" id="A0A1B6JT34"/>
<evidence type="ECO:0000259" key="11">
    <source>
        <dbReference type="Pfam" id="PF03015"/>
    </source>
</evidence>
<evidence type="ECO:0000256" key="4">
    <source>
        <dbReference type="ARBA" id="ARBA00022692"/>
    </source>
</evidence>
<keyword evidence="5 10" id="KW-0521">NADP</keyword>
<dbReference type="Gene3D" id="3.40.50.720">
    <property type="entry name" value="NAD(P)-binding Rossmann-like Domain"/>
    <property type="match status" value="1"/>
</dbReference>
<dbReference type="FunFam" id="3.40.50.720:FF:000143">
    <property type="entry name" value="Fatty acyl-CoA reductase"/>
    <property type="match status" value="1"/>
</dbReference>
<evidence type="ECO:0000256" key="7">
    <source>
        <dbReference type="ARBA" id="ARBA00023098"/>
    </source>
</evidence>
<organism evidence="13">
    <name type="scientific">Homalodisca liturata</name>
    <dbReference type="NCBI Taxonomy" id="320908"/>
    <lineage>
        <taxon>Eukaryota</taxon>
        <taxon>Metazoa</taxon>
        <taxon>Ecdysozoa</taxon>
        <taxon>Arthropoda</taxon>
        <taxon>Hexapoda</taxon>
        <taxon>Insecta</taxon>
        <taxon>Pterygota</taxon>
        <taxon>Neoptera</taxon>
        <taxon>Paraneoptera</taxon>
        <taxon>Hemiptera</taxon>
        <taxon>Auchenorrhyncha</taxon>
        <taxon>Membracoidea</taxon>
        <taxon>Cicadellidae</taxon>
        <taxon>Cicadellinae</taxon>
        <taxon>Proconiini</taxon>
        <taxon>Homalodisca</taxon>
    </lineage>
</organism>
<evidence type="ECO:0000256" key="5">
    <source>
        <dbReference type="ARBA" id="ARBA00022857"/>
    </source>
</evidence>
<keyword evidence="7 10" id="KW-0443">Lipid metabolism</keyword>
<dbReference type="CDD" id="cd09071">
    <property type="entry name" value="FAR_C"/>
    <property type="match status" value="1"/>
</dbReference>
<dbReference type="EC" id="1.2.1.84" evidence="10"/>
<comment type="subcellular location">
    <subcellularLocation>
        <location evidence="1">Membrane</location>
        <topology evidence="1">Multi-pass membrane protein</topology>
    </subcellularLocation>
</comment>
<evidence type="ECO:0000256" key="10">
    <source>
        <dbReference type="RuleBase" id="RU363097"/>
    </source>
</evidence>
<keyword evidence="4 10" id="KW-0812">Transmembrane</keyword>
<feature type="transmembrane region" description="Helical" evidence="10">
    <location>
        <begin position="472"/>
        <end position="492"/>
    </location>
</feature>
<evidence type="ECO:0000256" key="9">
    <source>
        <dbReference type="ARBA" id="ARBA00052530"/>
    </source>
</evidence>
<comment type="function">
    <text evidence="10">Catalyzes the reduction of fatty acyl-CoA to fatty alcohols.</text>
</comment>
<dbReference type="EMBL" id="GECU01005332">
    <property type="protein sequence ID" value="JAT02375.1"/>
    <property type="molecule type" value="Transcribed_RNA"/>
</dbReference>
<evidence type="ECO:0000256" key="1">
    <source>
        <dbReference type="ARBA" id="ARBA00004141"/>
    </source>
</evidence>
<dbReference type="GO" id="GO:0035336">
    <property type="term" value="P:long-chain fatty-acyl-CoA metabolic process"/>
    <property type="evidence" value="ECO:0007669"/>
    <property type="project" value="TreeGrafter"/>
</dbReference>
<keyword evidence="8 10" id="KW-0472">Membrane</keyword>
<dbReference type="Pfam" id="PF03015">
    <property type="entry name" value="Sterile"/>
    <property type="match status" value="1"/>
</dbReference>
<keyword evidence="3 10" id="KW-0444">Lipid biosynthesis</keyword>
<comment type="similarity">
    <text evidence="2 10">Belongs to the fatty acyl-CoA reductase family.</text>
</comment>
<sequence length="517" mass="58257">MEKSDIMLPEVASYLANQKVLVTGVTGFVGLALVEKLLRTVPDISTIYVLIRAKRGKSMEDRLNEIKENAIFETLINKEKASALSKLVAVEGNIDADQIGLSEQDLQTVISNVNYVFHCAATLDFEASLKTTVEINLLGTRRIVELCKKMQNLKTLVHVSSAYTNANRQSADEIIYPPPEDVNKVVELVRTLSGTQLEEVTPSLLKNHPNTYTFTKALAEHEVANSFQNFPSCIIRPSMIVGAWKEPVPGWTNSKNGPQGFIMGAAMGVVRRLPVGKHLVYDYIPVDVVVNTMIVAAVYTVSQKNQLTETPIFQCTSSTHKPFRWANVEHLLSDLLHKYPLMQAVWYPHLKLLPSITHFRVSAFIFHIIPAYIFDTISRVSGVRPKLVRLHTAVNQSLDRLEPFIFQEWMFDNSKSLRLHHSLAPADKEVYGLDVASLQWEPFFEDMAKGVRRYLHKEKDSTLDRARNKDNLLMVANLMLQVALFALFWFIIKCVFGVSAGQAALVLPFLYVLFSIL</sequence>
<evidence type="ECO:0000313" key="13">
    <source>
        <dbReference type="EMBL" id="JAT02375.1"/>
    </source>
</evidence>
<dbReference type="PANTHER" id="PTHR11011:SF45">
    <property type="entry name" value="FATTY ACYL-COA REDUCTASE CG8306-RELATED"/>
    <property type="match status" value="1"/>
</dbReference>
<proteinExistence type="inferred from homology"/>
<dbReference type="GO" id="GO:0005777">
    <property type="term" value="C:peroxisome"/>
    <property type="evidence" value="ECO:0007669"/>
    <property type="project" value="TreeGrafter"/>
</dbReference>
<dbReference type="GO" id="GO:0102965">
    <property type="term" value="F:alcohol-forming long-chain fatty acyl-CoA reductase activity"/>
    <property type="evidence" value="ECO:0007669"/>
    <property type="project" value="UniProtKB-EC"/>
</dbReference>
<dbReference type="InterPro" id="IPR033640">
    <property type="entry name" value="FAR_C"/>
</dbReference>
<evidence type="ECO:0000259" key="12">
    <source>
        <dbReference type="Pfam" id="PF07993"/>
    </source>
</evidence>
<dbReference type="InterPro" id="IPR026055">
    <property type="entry name" value="FAR"/>
</dbReference>
<reference evidence="13" key="1">
    <citation type="submission" date="2015-11" db="EMBL/GenBank/DDBJ databases">
        <title>De novo transcriptome assembly of four potential Pierce s Disease insect vectors from Arizona vineyards.</title>
        <authorList>
            <person name="Tassone E.E."/>
        </authorList>
    </citation>
    <scope>NUCLEOTIDE SEQUENCE</scope>
</reference>
<protein>
    <recommendedName>
        <fullName evidence="10">Fatty acyl-CoA reductase</fullName>
        <ecNumber evidence="10">1.2.1.84</ecNumber>
    </recommendedName>
</protein>
<feature type="domain" description="Fatty acyl-CoA reductase C-terminal" evidence="11">
    <location>
        <begin position="366"/>
        <end position="458"/>
    </location>
</feature>
<evidence type="ECO:0000256" key="6">
    <source>
        <dbReference type="ARBA" id="ARBA00022989"/>
    </source>
</evidence>
<name>A0A1B6JT34_9HEMI</name>
<dbReference type="InterPro" id="IPR013120">
    <property type="entry name" value="FAR_NAD-bd"/>
</dbReference>
<evidence type="ECO:0000256" key="3">
    <source>
        <dbReference type="ARBA" id="ARBA00022516"/>
    </source>
</evidence>
<gene>
    <name evidence="13" type="ORF">g.21914</name>
</gene>
<evidence type="ECO:0000256" key="8">
    <source>
        <dbReference type="ARBA" id="ARBA00023136"/>
    </source>
</evidence>
<keyword evidence="10" id="KW-0560">Oxidoreductase</keyword>
<dbReference type="PANTHER" id="PTHR11011">
    <property type="entry name" value="MALE STERILITY PROTEIN 2-RELATED"/>
    <property type="match status" value="1"/>
</dbReference>
<dbReference type="Pfam" id="PF07993">
    <property type="entry name" value="NAD_binding_4"/>
    <property type="match status" value="1"/>
</dbReference>
<dbReference type="InterPro" id="IPR036291">
    <property type="entry name" value="NAD(P)-bd_dom_sf"/>
</dbReference>
<dbReference type="CDD" id="cd05236">
    <property type="entry name" value="FAR-N_SDR_e"/>
    <property type="match status" value="1"/>
</dbReference>
<evidence type="ECO:0000256" key="2">
    <source>
        <dbReference type="ARBA" id="ARBA00005928"/>
    </source>
</evidence>
<dbReference type="GO" id="GO:0016020">
    <property type="term" value="C:membrane"/>
    <property type="evidence" value="ECO:0007669"/>
    <property type="project" value="UniProtKB-SubCell"/>
</dbReference>
<dbReference type="SUPFAM" id="SSF51735">
    <property type="entry name" value="NAD(P)-binding Rossmann-fold domains"/>
    <property type="match status" value="1"/>
</dbReference>
<feature type="domain" description="Thioester reductase (TE)" evidence="12">
    <location>
        <begin position="22"/>
        <end position="293"/>
    </location>
</feature>
<feature type="transmembrane region" description="Helical" evidence="10">
    <location>
        <begin position="498"/>
        <end position="516"/>
    </location>
</feature>
<accession>A0A1B6JT34</accession>
<dbReference type="GO" id="GO:0080019">
    <property type="term" value="F:alcohol-forming very long-chain fatty acyl-CoA reductase activity"/>
    <property type="evidence" value="ECO:0007669"/>
    <property type="project" value="InterPro"/>
</dbReference>
<comment type="catalytic activity">
    <reaction evidence="9 10">
        <text>a long-chain fatty acyl-CoA + 2 NADPH + 2 H(+) = a long-chain primary fatty alcohol + 2 NADP(+) + CoA</text>
        <dbReference type="Rhea" id="RHEA:52716"/>
        <dbReference type="ChEBI" id="CHEBI:15378"/>
        <dbReference type="ChEBI" id="CHEBI:57287"/>
        <dbReference type="ChEBI" id="CHEBI:57783"/>
        <dbReference type="ChEBI" id="CHEBI:58349"/>
        <dbReference type="ChEBI" id="CHEBI:77396"/>
        <dbReference type="ChEBI" id="CHEBI:83139"/>
        <dbReference type="EC" id="1.2.1.84"/>
    </reaction>
</comment>
<keyword evidence="6 10" id="KW-1133">Transmembrane helix</keyword>